<name>A0A9W6JUW0_9HYPH</name>
<dbReference type="AlphaFoldDB" id="A0A9W6JUW0"/>
<dbReference type="Proteomes" id="UP001143330">
    <property type="component" value="Unassembled WGS sequence"/>
</dbReference>
<evidence type="ECO:0008006" key="4">
    <source>
        <dbReference type="Google" id="ProtNLM"/>
    </source>
</evidence>
<gene>
    <name evidence="2" type="ORF">GCM10017653_23850</name>
</gene>
<dbReference type="RefSeq" id="WP_246545964.1">
    <property type="nucleotide sequence ID" value="NZ_BSFM01000012.1"/>
</dbReference>
<evidence type="ECO:0000313" key="3">
    <source>
        <dbReference type="Proteomes" id="UP001143330"/>
    </source>
</evidence>
<organism evidence="2 3">
    <name type="scientific">Ancylobacter defluvii</name>
    <dbReference type="NCBI Taxonomy" id="1282440"/>
    <lineage>
        <taxon>Bacteria</taxon>
        <taxon>Pseudomonadati</taxon>
        <taxon>Pseudomonadota</taxon>
        <taxon>Alphaproteobacteria</taxon>
        <taxon>Hyphomicrobiales</taxon>
        <taxon>Xanthobacteraceae</taxon>
        <taxon>Ancylobacter</taxon>
    </lineage>
</organism>
<comment type="caution">
    <text evidence="2">The sequence shown here is derived from an EMBL/GenBank/DDBJ whole genome shotgun (WGS) entry which is preliminary data.</text>
</comment>
<dbReference type="EMBL" id="BSFM01000012">
    <property type="protein sequence ID" value="GLK84315.1"/>
    <property type="molecule type" value="Genomic_DNA"/>
</dbReference>
<proteinExistence type="predicted"/>
<protein>
    <recommendedName>
        <fullName evidence="4">DUF3108 domain-containing protein</fullName>
    </recommendedName>
</protein>
<evidence type="ECO:0000313" key="2">
    <source>
        <dbReference type="EMBL" id="GLK84315.1"/>
    </source>
</evidence>
<keyword evidence="3" id="KW-1185">Reference proteome</keyword>
<sequence length="237" mass="25863">MRLMSPRLLLRRLAVLAVLPALAGAAVLPAGAAIAQPGPVELFFETPYLAKLPNGTRLSYNYTHTTARKDLGDSFDETMQLTVAPAEEDASKQVAKVDIRRGEVERGAGPFPAISNPLTLVLLEREAKEITDLSKGSPYYIRNRLRDALAKATVEPTRFDYGGKPVAGWKMSMTPFADDPHKQQLVEIINRRYEFLFSDEVPGGLYAMRVVTPQADGKAIIETNVTLSDPAAPAAVK</sequence>
<reference evidence="2" key="1">
    <citation type="journal article" date="2014" name="Int. J. Syst. Evol. Microbiol.">
        <title>Complete genome sequence of Corynebacterium casei LMG S-19264T (=DSM 44701T), isolated from a smear-ripened cheese.</title>
        <authorList>
            <consortium name="US DOE Joint Genome Institute (JGI-PGF)"/>
            <person name="Walter F."/>
            <person name="Albersmeier A."/>
            <person name="Kalinowski J."/>
            <person name="Ruckert C."/>
        </authorList>
    </citation>
    <scope>NUCLEOTIDE SEQUENCE</scope>
    <source>
        <strain evidence="2">VKM B-2789</strain>
    </source>
</reference>
<dbReference type="PROSITE" id="PS51318">
    <property type="entry name" value="TAT"/>
    <property type="match status" value="1"/>
</dbReference>
<keyword evidence="1" id="KW-0732">Signal</keyword>
<accession>A0A9W6JUW0</accession>
<feature type="chain" id="PRO_5040718200" description="DUF3108 domain-containing protein" evidence="1">
    <location>
        <begin position="33"/>
        <end position="237"/>
    </location>
</feature>
<reference evidence="2" key="2">
    <citation type="submission" date="2023-01" db="EMBL/GenBank/DDBJ databases">
        <authorList>
            <person name="Sun Q."/>
            <person name="Evtushenko L."/>
        </authorList>
    </citation>
    <scope>NUCLEOTIDE SEQUENCE</scope>
    <source>
        <strain evidence="2">VKM B-2789</strain>
    </source>
</reference>
<evidence type="ECO:0000256" key="1">
    <source>
        <dbReference type="SAM" id="SignalP"/>
    </source>
</evidence>
<feature type="signal peptide" evidence="1">
    <location>
        <begin position="1"/>
        <end position="32"/>
    </location>
</feature>
<dbReference type="InterPro" id="IPR006311">
    <property type="entry name" value="TAT_signal"/>
</dbReference>